<organism evidence="2 3">
    <name type="scientific">Plantactinospora siamensis</name>
    <dbReference type="NCBI Taxonomy" id="555372"/>
    <lineage>
        <taxon>Bacteria</taxon>
        <taxon>Bacillati</taxon>
        <taxon>Actinomycetota</taxon>
        <taxon>Actinomycetes</taxon>
        <taxon>Micromonosporales</taxon>
        <taxon>Micromonosporaceae</taxon>
        <taxon>Plantactinospora</taxon>
    </lineage>
</organism>
<feature type="domain" description="Cysteine-rich" evidence="1">
    <location>
        <begin position="131"/>
        <end position="215"/>
    </location>
</feature>
<dbReference type="RefSeq" id="WP_377341346.1">
    <property type="nucleotide sequence ID" value="NZ_JBHLUE010000017.1"/>
</dbReference>
<evidence type="ECO:0000313" key="3">
    <source>
        <dbReference type="Proteomes" id="UP001589894"/>
    </source>
</evidence>
<protein>
    <submittedName>
        <fullName evidence="2">(Fe-S)-binding protein</fullName>
    </submittedName>
</protein>
<proteinExistence type="predicted"/>
<keyword evidence="3" id="KW-1185">Reference proteome</keyword>
<sequence length="242" mass="26209">MATADQPPDRVALFVTCFNDTLFPQVGRATVTLLERLGVTVDFPLGQTCCGQLHFNSGYRRECEPLVDRFAEVFADYPAVVTPSASCAAMVRHQHPVLRPDRTPPPVYELSEFLVDVLGVTDVGASFPHRVAWHTTCHSRRMLRIGDRPARLLAEVRGLDLLPLTHPEQCCGFGGTFSVKNPDTSVAMGDDKADDVLDTGAELLAAADTSCLMHIGGLLSRRGAPVRPVHLAEILAATEPAP</sequence>
<accession>A0ABV6P0K6</accession>
<dbReference type="EMBL" id="JBHLUE010000017">
    <property type="protein sequence ID" value="MFC0566555.1"/>
    <property type="molecule type" value="Genomic_DNA"/>
</dbReference>
<feature type="domain" description="Cysteine-rich" evidence="1">
    <location>
        <begin position="11"/>
        <end position="91"/>
    </location>
</feature>
<reference evidence="2 3" key="1">
    <citation type="submission" date="2024-09" db="EMBL/GenBank/DDBJ databases">
        <authorList>
            <person name="Sun Q."/>
            <person name="Mori K."/>
        </authorList>
    </citation>
    <scope>NUCLEOTIDE SEQUENCE [LARGE SCALE GENOMIC DNA]</scope>
    <source>
        <strain evidence="2 3">TBRC 2205</strain>
    </source>
</reference>
<dbReference type="PANTHER" id="PTHR30296">
    <property type="entry name" value="UNCHARACTERIZED PROTEIN YKGE"/>
    <property type="match status" value="1"/>
</dbReference>
<comment type="caution">
    <text evidence="2">The sequence shown here is derived from an EMBL/GenBank/DDBJ whole genome shotgun (WGS) entry which is preliminary data.</text>
</comment>
<gene>
    <name evidence="2" type="ORF">ACFFHU_20745</name>
</gene>
<dbReference type="Proteomes" id="UP001589894">
    <property type="component" value="Unassembled WGS sequence"/>
</dbReference>
<evidence type="ECO:0000313" key="2">
    <source>
        <dbReference type="EMBL" id="MFC0566555.1"/>
    </source>
</evidence>
<dbReference type="Pfam" id="PF02754">
    <property type="entry name" value="CCG"/>
    <property type="match status" value="2"/>
</dbReference>
<name>A0ABV6P0K6_9ACTN</name>
<dbReference type="PANTHER" id="PTHR30296:SF0">
    <property type="entry name" value="LACTATE UTILIZATION PROTEIN A"/>
    <property type="match status" value="1"/>
</dbReference>
<dbReference type="InterPro" id="IPR004017">
    <property type="entry name" value="Cys_rich_dom"/>
</dbReference>
<evidence type="ECO:0000259" key="1">
    <source>
        <dbReference type="Pfam" id="PF02754"/>
    </source>
</evidence>